<protein>
    <recommendedName>
        <fullName evidence="2">Phosphoribulokinase/uridine kinase domain-containing protein</fullName>
    </recommendedName>
</protein>
<name>L1J7P8_GUITC</name>
<dbReference type="GO" id="GO:0016301">
    <property type="term" value="F:kinase activity"/>
    <property type="evidence" value="ECO:0007669"/>
    <property type="project" value="InterPro"/>
</dbReference>
<dbReference type="PANTHER" id="PTHR10285">
    <property type="entry name" value="URIDINE KINASE"/>
    <property type="match status" value="1"/>
</dbReference>
<dbReference type="Pfam" id="PF00485">
    <property type="entry name" value="PRK"/>
    <property type="match status" value="1"/>
</dbReference>
<evidence type="ECO:0000256" key="1">
    <source>
        <dbReference type="ARBA" id="ARBA00004229"/>
    </source>
</evidence>
<gene>
    <name evidence="3" type="ORF">GUITHDRAFT_139875</name>
</gene>
<dbReference type="OMA" id="EVWFVEV"/>
<dbReference type="EMBL" id="JH993005">
    <property type="protein sequence ID" value="EKX44332.1"/>
    <property type="molecule type" value="Genomic_DNA"/>
</dbReference>
<evidence type="ECO:0000313" key="3">
    <source>
        <dbReference type="EMBL" id="EKX44332.1"/>
    </source>
</evidence>
<sequence>MNCVLLELVDHIVRRLQDEKDPHSGKQLWIALAGPPGSGKSTICSKLVSSLSGRGVPAAILPMDGFHYYRSELDTMQNREEAHARRGAHWTFNAHKFVDMLARMKDEGSGRAPSFDHAHGDPVEDAISIEREHRVILVEGNYVLLYDIEPWRKLQHLFDEKWLIVCPEHVLRERVIQRNSVAWGWDRERTARRVDENDMVNARLVMEVSSKYAERVITSQQDDGWCG</sequence>
<accession>L1J7P8</accession>
<evidence type="ECO:0000313" key="5">
    <source>
        <dbReference type="Proteomes" id="UP000011087"/>
    </source>
</evidence>
<dbReference type="InterPro" id="IPR006083">
    <property type="entry name" value="PRK/URK"/>
</dbReference>
<keyword evidence="5" id="KW-1185">Reference proteome</keyword>
<organism evidence="3">
    <name type="scientific">Guillardia theta (strain CCMP2712)</name>
    <name type="common">Cryptophyte</name>
    <dbReference type="NCBI Taxonomy" id="905079"/>
    <lineage>
        <taxon>Eukaryota</taxon>
        <taxon>Cryptophyceae</taxon>
        <taxon>Pyrenomonadales</taxon>
        <taxon>Geminigeraceae</taxon>
        <taxon>Guillardia</taxon>
    </lineage>
</organism>
<dbReference type="GO" id="GO:0009507">
    <property type="term" value="C:chloroplast"/>
    <property type="evidence" value="ECO:0007669"/>
    <property type="project" value="UniProtKB-SubCell"/>
</dbReference>
<dbReference type="GeneID" id="17300916"/>
<dbReference type="SUPFAM" id="SSF52540">
    <property type="entry name" value="P-loop containing nucleoside triphosphate hydrolases"/>
    <property type="match status" value="1"/>
</dbReference>
<dbReference type="OrthoDB" id="6362633at2759"/>
<dbReference type="KEGG" id="gtt:GUITHDRAFT_139875"/>
<comment type="subcellular location">
    <subcellularLocation>
        <location evidence="1">Plastid</location>
        <location evidence="1">Chloroplast</location>
    </subcellularLocation>
</comment>
<dbReference type="EnsemblProtists" id="EKX44332">
    <property type="protein sequence ID" value="EKX44332"/>
    <property type="gene ID" value="GUITHDRAFT_139875"/>
</dbReference>
<reference evidence="5" key="2">
    <citation type="submission" date="2012-11" db="EMBL/GenBank/DDBJ databases">
        <authorList>
            <person name="Kuo A."/>
            <person name="Curtis B.A."/>
            <person name="Tanifuji G."/>
            <person name="Burki F."/>
            <person name="Gruber A."/>
            <person name="Irimia M."/>
            <person name="Maruyama S."/>
            <person name="Arias M.C."/>
            <person name="Ball S.G."/>
            <person name="Gile G.H."/>
            <person name="Hirakawa Y."/>
            <person name="Hopkins J.F."/>
            <person name="Rensing S.A."/>
            <person name="Schmutz J."/>
            <person name="Symeonidi A."/>
            <person name="Elias M."/>
            <person name="Eveleigh R.J."/>
            <person name="Herman E.K."/>
            <person name="Klute M.J."/>
            <person name="Nakayama T."/>
            <person name="Obornik M."/>
            <person name="Reyes-Prieto A."/>
            <person name="Armbrust E.V."/>
            <person name="Aves S.J."/>
            <person name="Beiko R.G."/>
            <person name="Coutinho P."/>
            <person name="Dacks J.B."/>
            <person name="Durnford D.G."/>
            <person name="Fast N.M."/>
            <person name="Green B.R."/>
            <person name="Grisdale C."/>
            <person name="Hempe F."/>
            <person name="Henrissat B."/>
            <person name="Hoppner M.P."/>
            <person name="Ishida K.-I."/>
            <person name="Kim E."/>
            <person name="Koreny L."/>
            <person name="Kroth P.G."/>
            <person name="Liu Y."/>
            <person name="Malik S.-B."/>
            <person name="Maier U.G."/>
            <person name="McRose D."/>
            <person name="Mock T."/>
            <person name="Neilson J.A."/>
            <person name="Onodera N.T."/>
            <person name="Poole A.M."/>
            <person name="Pritham E.J."/>
            <person name="Richards T.A."/>
            <person name="Rocap G."/>
            <person name="Roy S.W."/>
            <person name="Sarai C."/>
            <person name="Schaack S."/>
            <person name="Shirato S."/>
            <person name="Slamovits C.H."/>
            <person name="Spencer D.F."/>
            <person name="Suzuki S."/>
            <person name="Worden A.Z."/>
            <person name="Zauner S."/>
            <person name="Barry K."/>
            <person name="Bell C."/>
            <person name="Bharti A.K."/>
            <person name="Crow J.A."/>
            <person name="Grimwood J."/>
            <person name="Kramer R."/>
            <person name="Lindquist E."/>
            <person name="Lucas S."/>
            <person name="Salamov A."/>
            <person name="McFadden G.I."/>
            <person name="Lane C.E."/>
            <person name="Keeling P.J."/>
            <person name="Gray M.W."/>
            <person name="Grigoriev I.V."/>
            <person name="Archibald J.M."/>
        </authorList>
    </citation>
    <scope>NUCLEOTIDE SEQUENCE</scope>
    <source>
        <strain evidence="5">CCMP2712</strain>
    </source>
</reference>
<evidence type="ECO:0000259" key="2">
    <source>
        <dbReference type="Pfam" id="PF00485"/>
    </source>
</evidence>
<feature type="domain" description="Phosphoribulokinase/uridine kinase" evidence="2">
    <location>
        <begin position="30"/>
        <end position="200"/>
    </location>
</feature>
<dbReference type="AlphaFoldDB" id="L1J7P8"/>
<dbReference type="HOGENOM" id="CLU_067202_0_1_1"/>
<dbReference type="Proteomes" id="UP000011087">
    <property type="component" value="Unassembled WGS sequence"/>
</dbReference>
<reference evidence="3 5" key="1">
    <citation type="journal article" date="2012" name="Nature">
        <title>Algal genomes reveal evolutionary mosaicism and the fate of nucleomorphs.</title>
        <authorList>
            <consortium name="DOE Joint Genome Institute"/>
            <person name="Curtis B.A."/>
            <person name="Tanifuji G."/>
            <person name="Burki F."/>
            <person name="Gruber A."/>
            <person name="Irimia M."/>
            <person name="Maruyama S."/>
            <person name="Arias M.C."/>
            <person name="Ball S.G."/>
            <person name="Gile G.H."/>
            <person name="Hirakawa Y."/>
            <person name="Hopkins J.F."/>
            <person name="Kuo A."/>
            <person name="Rensing S.A."/>
            <person name="Schmutz J."/>
            <person name="Symeonidi A."/>
            <person name="Elias M."/>
            <person name="Eveleigh R.J."/>
            <person name="Herman E.K."/>
            <person name="Klute M.J."/>
            <person name="Nakayama T."/>
            <person name="Obornik M."/>
            <person name="Reyes-Prieto A."/>
            <person name="Armbrust E.V."/>
            <person name="Aves S.J."/>
            <person name="Beiko R.G."/>
            <person name="Coutinho P."/>
            <person name="Dacks J.B."/>
            <person name="Durnford D.G."/>
            <person name="Fast N.M."/>
            <person name="Green B.R."/>
            <person name="Grisdale C.J."/>
            <person name="Hempel F."/>
            <person name="Henrissat B."/>
            <person name="Hoppner M.P."/>
            <person name="Ishida K."/>
            <person name="Kim E."/>
            <person name="Koreny L."/>
            <person name="Kroth P.G."/>
            <person name="Liu Y."/>
            <person name="Malik S.B."/>
            <person name="Maier U.G."/>
            <person name="McRose D."/>
            <person name="Mock T."/>
            <person name="Neilson J.A."/>
            <person name="Onodera N.T."/>
            <person name="Poole A.M."/>
            <person name="Pritham E.J."/>
            <person name="Richards T.A."/>
            <person name="Rocap G."/>
            <person name="Roy S.W."/>
            <person name="Sarai C."/>
            <person name="Schaack S."/>
            <person name="Shirato S."/>
            <person name="Slamovits C.H."/>
            <person name="Spencer D.F."/>
            <person name="Suzuki S."/>
            <person name="Worden A.Z."/>
            <person name="Zauner S."/>
            <person name="Barry K."/>
            <person name="Bell C."/>
            <person name="Bharti A.K."/>
            <person name="Crow J.A."/>
            <person name="Grimwood J."/>
            <person name="Kramer R."/>
            <person name="Lindquist E."/>
            <person name="Lucas S."/>
            <person name="Salamov A."/>
            <person name="McFadden G.I."/>
            <person name="Lane C.E."/>
            <person name="Keeling P.J."/>
            <person name="Gray M.W."/>
            <person name="Grigoriev I.V."/>
            <person name="Archibald J.M."/>
        </authorList>
    </citation>
    <scope>NUCLEOTIDE SEQUENCE</scope>
    <source>
        <strain evidence="3 5">CCMP2712</strain>
    </source>
</reference>
<dbReference type="Gene3D" id="3.40.50.300">
    <property type="entry name" value="P-loop containing nucleotide triphosphate hydrolases"/>
    <property type="match status" value="2"/>
</dbReference>
<dbReference type="PaxDb" id="55529-EKX44332"/>
<dbReference type="InterPro" id="IPR027417">
    <property type="entry name" value="P-loop_NTPase"/>
</dbReference>
<proteinExistence type="predicted"/>
<dbReference type="RefSeq" id="XP_005831312.1">
    <property type="nucleotide sequence ID" value="XM_005831255.1"/>
</dbReference>
<reference evidence="4" key="3">
    <citation type="submission" date="2016-03" db="UniProtKB">
        <authorList>
            <consortium name="EnsemblProtists"/>
        </authorList>
    </citation>
    <scope>IDENTIFICATION</scope>
</reference>
<dbReference type="GO" id="GO:0005524">
    <property type="term" value="F:ATP binding"/>
    <property type="evidence" value="ECO:0007669"/>
    <property type="project" value="InterPro"/>
</dbReference>
<evidence type="ECO:0000313" key="4">
    <source>
        <dbReference type="EnsemblProtists" id="EKX44332"/>
    </source>
</evidence>
<dbReference type="eggNOG" id="KOG2702">
    <property type="taxonomic scope" value="Eukaryota"/>
</dbReference>